<reference evidence="1" key="2">
    <citation type="submission" date="2013-04" db="UniProtKB">
        <authorList>
            <consortium name="EnsemblPlants"/>
        </authorList>
    </citation>
    <scope>IDENTIFICATION</scope>
</reference>
<organism evidence="1">
    <name type="scientific">Oryza brachyantha</name>
    <name type="common">malo sina</name>
    <dbReference type="NCBI Taxonomy" id="4533"/>
    <lineage>
        <taxon>Eukaryota</taxon>
        <taxon>Viridiplantae</taxon>
        <taxon>Streptophyta</taxon>
        <taxon>Embryophyta</taxon>
        <taxon>Tracheophyta</taxon>
        <taxon>Spermatophyta</taxon>
        <taxon>Magnoliopsida</taxon>
        <taxon>Liliopsida</taxon>
        <taxon>Poales</taxon>
        <taxon>Poaceae</taxon>
        <taxon>BOP clade</taxon>
        <taxon>Oryzoideae</taxon>
        <taxon>Oryzeae</taxon>
        <taxon>Oryzinae</taxon>
        <taxon>Oryza</taxon>
    </lineage>
</organism>
<keyword evidence="2" id="KW-1185">Reference proteome</keyword>
<name>J3MQV9_ORYBR</name>
<dbReference type="HOGENOM" id="CLU_2416836_0_0_1"/>
<dbReference type="EnsemblPlants" id="OB08G14880.1">
    <property type="protein sequence ID" value="OB08G14880.1"/>
    <property type="gene ID" value="OB08G14880"/>
</dbReference>
<evidence type="ECO:0000313" key="2">
    <source>
        <dbReference type="Proteomes" id="UP000006038"/>
    </source>
</evidence>
<reference evidence="1" key="1">
    <citation type="journal article" date="2013" name="Nat. Commun.">
        <title>Whole-genome sequencing of Oryza brachyantha reveals mechanisms underlying Oryza genome evolution.</title>
        <authorList>
            <person name="Chen J."/>
            <person name="Huang Q."/>
            <person name="Gao D."/>
            <person name="Wang J."/>
            <person name="Lang Y."/>
            <person name="Liu T."/>
            <person name="Li B."/>
            <person name="Bai Z."/>
            <person name="Luis Goicoechea J."/>
            <person name="Liang C."/>
            <person name="Chen C."/>
            <person name="Zhang W."/>
            <person name="Sun S."/>
            <person name="Liao Y."/>
            <person name="Zhang X."/>
            <person name="Yang L."/>
            <person name="Song C."/>
            <person name="Wang M."/>
            <person name="Shi J."/>
            <person name="Liu G."/>
            <person name="Liu J."/>
            <person name="Zhou H."/>
            <person name="Zhou W."/>
            <person name="Yu Q."/>
            <person name="An N."/>
            <person name="Chen Y."/>
            <person name="Cai Q."/>
            <person name="Wang B."/>
            <person name="Liu B."/>
            <person name="Min J."/>
            <person name="Huang Y."/>
            <person name="Wu H."/>
            <person name="Li Z."/>
            <person name="Zhang Y."/>
            <person name="Yin Y."/>
            <person name="Song W."/>
            <person name="Jiang J."/>
            <person name="Jackson S.A."/>
            <person name="Wing R.A."/>
            <person name="Wang J."/>
            <person name="Chen M."/>
        </authorList>
    </citation>
    <scope>NUCLEOTIDE SEQUENCE [LARGE SCALE GENOMIC DNA]</scope>
    <source>
        <strain evidence="1">cv. IRGC 101232</strain>
    </source>
</reference>
<accession>J3MQV9</accession>
<dbReference type="Proteomes" id="UP000006038">
    <property type="component" value="Chromosome 8"/>
</dbReference>
<protein>
    <submittedName>
        <fullName evidence="1">Uncharacterized protein</fullName>
    </submittedName>
</protein>
<sequence>MAALEQFLPCVPLPDCADPDLRKSEGDLFLCRGARKRPPVPFREDVASSLRPPWRADDAYRRKLGWDVEHGWSSCKRRIDQHSQKTFCKNMV</sequence>
<dbReference type="Gramene" id="OB08G14880.1">
    <property type="protein sequence ID" value="OB08G14880.1"/>
    <property type="gene ID" value="OB08G14880"/>
</dbReference>
<evidence type="ECO:0000313" key="1">
    <source>
        <dbReference type="EnsemblPlants" id="OB08G14880.1"/>
    </source>
</evidence>
<proteinExistence type="predicted"/>
<dbReference type="AlphaFoldDB" id="J3MQV9"/>